<gene>
    <name evidence="1" type="ORF">GCM10009741_04620</name>
</gene>
<dbReference type="EMBL" id="BAAANC010000001">
    <property type="protein sequence ID" value="GAA1510595.1"/>
    <property type="molecule type" value="Genomic_DNA"/>
</dbReference>
<dbReference type="Proteomes" id="UP001500363">
    <property type="component" value="Unassembled WGS sequence"/>
</dbReference>
<name>A0ABN2A3G5_9ACTN</name>
<evidence type="ECO:0000313" key="2">
    <source>
        <dbReference type="Proteomes" id="UP001500363"/>
    </source>
</evidence>
<protein>
    <submittedName>
        <fullName evidence="1">Uncharacterized protein</fullName>
    </submittedName>
</protein>
<evidence type="ECO:0000313" key="1">
    <source>
        <dbReference type="EMBL" id="GAA1510595.1"/>
    </source>
</evidence>
<organism evidence="1 2">
    <name type="scientific">Kribbella lupini</name>
    <dbReference type="NCBI Taxonomy" id="291602"/>
    <lineage>
        <taxon>Bacteria</taxon>
        <taxon>Bacillati</taxon>
        <taxon>Actinomycetota</taxon>
        <taxon>Actinomycetes</taxon>
        <taxon>Propionibacteriales</taxon>
        <taxon>Kribbellaceae</taxon>
        <taxon>Kribbella</taxon>
    </lineage>
</organism>
<keyword evidence="2" id="KW-1185">Reference proteome</keyword>
<sequence length="59" mass="5673">MSASGDPAAGNVPAAATAVAPAAVATSNVRRVIGVTGMAELRNGSAGWIPANPSGARRT</sequence>
<comment type="caution">
    <text evidence="1">The sequence shown here is derived from an EMBL/GenBank/DDBJ whole genome shotgun (WGS) entry which is preliminary data.</text>
</comment>
<proteinExistence type="predicted"/>
<accession>A0ABN2A3G5</accession>
<reference evidence="1 2" key="1">
    <citation type="journal article" date="2019" name="Int. J. Syst. Evol. Microbiol.">
        <title>The Global Catalogue of Microorganisms (GCM) 10K type strain sequencing project: providing services to taxonomists for standard genome sequencing and annotation.</title>
        <authorList>
            <consortium name="The Broad Institute Genomics Platform"/>
            <consortium name="The Broad Institute Genome Sequencing Center for Infectious Disease"/>
            <person name="Wu L."/>
            <person name="Ma J."/>
        </authorList>
    </citation>
    <scope>NUCLEOTIDE SEQUENCE [LARGE SCALE GENOMIC DNA]</scope>
    <source>
        <strain evidence="1 2">JCM 14303</strain>
    </source>
</reference>